<proteinExistence type="predicted"/>
<name>A0AAV7HQ18_COTGL</name>
<protein>
    <submittedName>
        <fullName evidence="1">Uncharacterized protein</fullName>
    </submittedName>
</protein>
<dbReference type="EMBL" id="JAHXZJ010002237">
    <property type="protein sequence ID" value="KAH0546237.1"/>
    <property type="molecule type" value="Genomic_DNA"/>
</dbReference>
<keyword evidence="2" id="KW-1185">Reference proteome</keyword>
<reference evidence="1 2" key="1">
    <citation type="journal article" date="2021" name="J. Hered.">
        <title>A chromosome-level genome assembly of the parasitoid wasp, Cotesia glomerata (Hymenoptera: Braconidae).</title>
        <authorList>
            <person name="Pinto B.J."/>
            <person name="Weis J.J."/>
            <person name="Gamble T."/>
            <person name="Ode P.J."/>
            <person name="Paul R."/>
            <person name="Zaspel J.M."/>
        </authorList>
    </citation>
    <scope>NUCLEOTIDE SEQUENCE [LARGE SCALE GENOMIC DNA]</scope>
    <source>
        <strain evidence="1">CgM1</strain>
    </source>
</reference>
<evidence type="ECO:0000313" key="1">
    <source>
        <dbReference type="EMBL" id="KAH0546237.1"/>
    </source>
</evidence>
<sequence>MAEGKVEEFAESVSGRRGLERRKIFFTQRFPLPLYFIQIPSPRGHFRSQHGCKPPKCNPRVHDYPRKHRLC</sequence>
<gene>
    <name evidence="1" type="ORF">KQX54_007435</name>
</gene>
<comment type="caution">
    <text evidence="1">The sequence shown here is derived from an EMBL/GenBank/DDBJ whole genome shotgun (WGS) entry which is preliminary data.</text>
</comment>
<dbReference type="Proteomes" id="UP000826195">
    <property type="component" value="Unassembled WGS sequence"/>
</dbReference>
<accession>A0AAV7HQ18</accession>
<organism evidence="1 2">
    <name type="scientific">Cotesia glomerata</name>
    <name type="common">Lepidopteran parasitic wasp</name>
    <name type="synonym">Apanteles glomeratus</name>
    <dbReference type="NCBI Taxonomy" id="32391"/>
    <lineage>
        <taxon>Eukaryota</taxon>
        <taxon>Metazoa</taxon>
        <taxon>Ecdysozoa</taxon>
        <taxon>Arthropoda</taxon>
        <taxon>Hexapoda</taxon>
        <taxon>Insecta</taxon>
        <taxon>Pterygota</taxon>
        <taxon>Neoptera</taxon>
        <taxon>Endopterygota</taxon>
        <taxon>Hymenoptera</taxon>
        <taxon>Apocrita</taxon>
        <taxon>Ichneumonoidea</taxon>
        <taxon>Braconidae</taxon>
        <taxon>Microgastrinae</taxon>
        <taxon>Cotesia</taxon>
    </lineage>
</organism>
<evidence type="ECO:0000313" key="2">
    <source>
        <dbReference type="Proteomes" id="UP000826195"/>
    </source>
</evidence>
<dbReference type="AlphaFoldDB" id="A0AAV7HQ18"/>